<keyword evidence="8" id="KW-0325">Glycoprotein</keyword>
<evidence type="ECO:0000256" key="7">
    <source>
        <dbReference type="ARBA" id="ARBA00023170"/>
    </source>
</evidence>
<dbReference type="OMA" id="LYCLSAM"/>
<feature type="transmembrane region" description="Helical" evidence="10">
    <location>
        <begin position="219"/>
        <end position="239"/>
    </location>
</feature>
<keyword evidence="4 10" id="KW-1133">Transmembrane helix</keyword>
<dbReference type="InterPro" id="IPR000276">
    <property type="entry name" value="GPCR_Rhodpsn"/>
</dbReference>
<protein>
    <submittedName>
        <fullName evidence="13">Adenosine receptor A3-like</fullName>
    </submittedName>
</protein>
<proteinExistence type="predicted"/>
<feature type="transmembrane region" description="Helical" evidence="10">
    <location>
        <begin position="166"/>
        <end position="188"/>
    </location>
</feature>
<evidence type="ECO:0000256" key="6">
    <source>
        <dbReference type="ARBA" id="ARBA00023136"/>
    </source>
</evidence>
<reference evidence="13" key="1">
    <citation type="submission" date="2025-08" db="UniProtKB">
        <authorList>
            <consortium name="RefSeq"/>
        </authorList>
    </citation>
    <scope>IDENTIFICATION</scope>
</reference>
<dbReference type="GO" id="GO:0005886">
    <property type="term" value="C:plasma membrane"/>
    <property type="evidence" value="ECO:0007669"/>
    <property type="project" value="UniProtKB-SubCell"/>
</dbReference>
<evidence type="ECO:0000256" key="9">
    <source>
        <dbReference type="ARBA" id="ARBA00023224"/>
    </source>
</evidence>
<dbReference type="CDD" id="cd00637">
    <property type="entry name" value="7tm_classA_rhodopsin-like"/>
    <property type="match status" value="1"/>
</dbReference>
<evidence type="ECO:0000259" key="11">
    <source>
        <dbReference type="PROSITE" id="PS50262"/>
    </source>
</evidence>
<evidence type="ECO:0000256" key="4">
    <source>
        <dbReference type="ARBA" id="ARBA00022989"/>
    </source>
</evidence>
<evidence type="ECO:0000313" key="13">
    <source>
        <dbReference type="RefSeq" id="XP_022105536.1"/>
    </source>
</evidence>
<evidence type="ECO:0000256" key="5">
    <source>
        <dbReference type="ARBA" id="ARBA00023040"/>
    </source>
</evidence>
<organism evidence="12 13">
    <name type="scientific">Acanthaster planci</name>
    <name type="common">Crown-of-thorns starfish</name>
    <dbReference type="NCBI Taxonomy" id="133434"/>
    <lineage>
        <taxon>Eukaryota</taxon>
        <taxon>Metazoa</taxon>
        <taxon>Echinodermata</taxon>
        <taxon>Eleutherozoa</taxon>
        <taxon>Asterozoa</taxon>
        <taxon>Asteroidea</taxon>
        <taxon>Valvatacea</taxon>
        <taxon>Valvatida</taxon>
        <taxon>Acanthasteridae</taxon>
        <taxon>Acanthaster</taxon>
    </lineage>
</organism>
<dbReference type="OrthoDB" id="5962705at2759"/>
<dbReference type="GO" id="GO:0004930">
    <property type="term" value="F:G protein-coupled receptor activity"/>
    <property type="evidence" value="ECO:0007669"/>
    <property type="project" value="UniProtKB-KW"/>
</dbReference>
<feature type="transmembrane region" description="Helical" evidence="10">
    <location>
        <begin position="133"/>
        <end position="154"/>
    </location>
</feature>
<dbReference type="Pfam" id="PF00001">
    <property type="entry name" value="7tm_1"/>
    <property type="match status" value="1"/>
</dbReference>
<dbReference type="PANTHER" id="PTHR24246:SF27">
    <property type="entry name" value="ADENOSINE RECEPTOR, ISOFORM A"/>
    <property type="match status" value="1"/>
</dbReference>
<dbReference type="KEGG" id="aplc:110987264"/>
<feature type="transmembrane region" description="Helical" evidence="10">
    <location>
        <begin position="259"/>
        <end position="279"/>
    </location>
</feature>
<keyword evidence="2" id="KW-1003">Cell membrane</keyword>
<dbReference type="Proteomes" id="UP000694845">
    <property type="component" value="Unplaced"/>
</dbReference>
<gene>
    <name evidence="13" type="primary">LOC110987264</name>
</gene>
<accession>A0A8B7ZQ37</accession>
<dbReference type="PANTHER" id="PTHR24246">
    <property type="entry name" value="OLFACTORY RECEPTOR AND ADENOSINE RECEPTOR"/>
    <property type="match status" value="1"/>
</dbReference>
<dbReference type="InterPro" id="IPR017452">
    <property type="entry name" value="GPCR_Rhodpsn_7TM"/>
</dbReference>
<dbReference type="GeneID" id="110987264"/>
<name>A0A8B7ZQ37_ACAPL</name>
<dbReference type="PRINTS" id="PR00237">
    <property type="entry name" value="GPCRRHODOPSN"/>
</dbReference>
<evidence type="ECO:0000313" key="12">
    <source>
        <dbReference type="Proteomes" id="UP000694845"/>
    </source>
</evidence>
<dbReference type="RefSeq" id="XP_022105536.1">
    <property type="nucleotide sequence ID" value="XM_022249844.1"/>
</dbReference>
<dbReference type="PROSITE" id="PS50262">
    <property type="entry name" value="G_PROTEIN_RECEP_F1_2"/>
    <property type="match status" value="1"/>
</dbReference>
<feature type="domain" description="G-protein coupled receptors family 1 profile" evidence="11">
    <location>
        <begin position="43"/>
        <end position="278"/>
    </location>
</feature>
<dbReference type="AlphaFoldDB" id="A0A8B7ZQ37"/>
<feature type="transmembrane region" description="Helical" evidence="10">
    <location>
        <begin position="31"/>
        <end position="52"/>
    </location>
</feature>
<evidence type="ECO:0000256" key="2">
    <source>
        <dbReference type="ARBA" id="ARBA00022475"/>
    </source>
</evidence>
<keyword evidence="5" id="KW-0297">G-protein coupled receptor</keyword>
<keyword evidence="3 10" id="KW-0812">Transmembrane</keyword>
<keyword evidence="7" id="KW-0675">Receptor</keyword>
<feature type="transmembrane region" description="Helical" evidence="10">
    <location>
        <begin position="64"/>
        <end position="84"/>
    </location>
</feature>
<dbReference type="Gene3D" id="1.20.1070.10">
    <property type="entry name" value="Rhodopsin 7-helix transmembrane proteins"/>
    <property type="match status" value="1"/>
</dbReference>
<comment type="subcellular location">
    <subcellularLocation>
        <location evidence="1">Cell membrane</location>
        <topology evidence="1">Multi-pass membrane protein</topology>
    </subcellularLocation>
</comment>
<dbReference type="SUPFAM" id="SSF81321">
    <property type="entry name" value="Family A G protein-coupled receptor-like"/>
    <property type="match status" value="1"/>
</dbReference>
<evidence type="ECO:0000256" key="3">
    <source>
        <dbReference type="ARBA" id="ARBA00022692"/>
    </source>
</evidence>
<evidence type="ECO:0000256" key="1">
    <source>
        <dbReference type="ARBA" id="ARBA00004651"/>
    </source>
</evidence>
<keyword evidence="6 10" id="KW-0472">Membrane</keyword>
<keyword evidence="12" id="KW-1185">Reference proteome</keyword>
<sequence length="321" mass="36470">MAENNETSGNVTEAENAYDETSARILLGLRYAVSISCGIAVLENLLVILVIVGTRKLRVKHYGFVMNLALADLLFAALAIVFPWVEEHVIFALFMSCYVASVFTIFAVAVNRLLALSLMPPSRYDSLVTWGRLFLACIGIWVLSLILNLISVVVNDNLVTFWIYGLIRPMAVFIVWLVTAILYFVVYLKIRRFTPSVPDTKNDQDAGEVIVRINQTRKLLVLFIIILLVSFVCWMPYSIVRFISFFDPSQFFSTKFDVAYWFAGLLYCLSAMINPVIYWGKLDGFRESLADLFCFCRSTRERDYADDNGKTEQEQTVVDAV</sequence>
<evidence type="ECO:0000256" key="8">
    <source>
        <dbReference type="ARBA" id="ARBA00023180"/>
    </source>
</evidence>
<feature type="transmembrane region" description="Helical" evidence="10">
    <location>
        <begin position="90"/>
        <end position="113"/>
    </location>
</feature>
<evidence type="ECO:0000256" key="10">
    <source>
        <dbReference type="SAM" id="Phobius"/>
    </source>
</evidence>
<keyword evidence="9" id="KW-0807">Transducer</keyword>